<feature type="domain" description="Glycosyltransferase 2-like" evidence="1">
    <location>
        <begin position="4"/>
        <end position="178"/>
    </location>
</feature>
<protein>
    <submittedName>
        <fullName evidence="2">Glycosyltransferase family 2 protein</fullName>
    </submittedName>
</protein>
<dbReference type="InterPro" id="IPR050834">
    <property type="entry name" value="Glycosyltransf_2"/>
</dbReference>
<name>A0A5B2XFA6_9PSEU</name>
<dbReference type="Pfam" id="PF00535">
    <property type="entry name" value="Glycos_transf_2"/>
    <property type="match status" value="1"/>
</dbReference>
<dbReference type="PANTHER" id="PTHR43685:SF3">
    <property type="entry name" value="SLR2126 PROTEIN"/>
    <property type="match status" value="1"/>
</dbReference>
<reference evidence="2 3" key="1">
    <citation type="submission" date="2019-09" db="EMBL/GenBank/DDBJ databases">
        <title>Goodfellowia gen. nov., a new genus of the Pseudonocardineae related to Actinoalloteichus, containing Goodfellowia coeruleoviolacea gen. nov., comb. nov. gen. nov., comb. nov.</title>
        <authorList>
            <person name="Labeda D."/>
        </authorList>
    </citation>
    <scope>NUCLEOTIDE SEQUENCE [LARGE SCALE GENOMIC DNA]</scope>
    <source>
        <strain evidence="2 3">AN110305</strain>
    </source>
</reference>
<evidence type="ECO:0000259" key="1">
    <source>
        <dbReference type="Pfam" id="PF00535"/>
    </source>
</evidence>
<gene>
    <name evidence="2" type="ORF">F0L68_15780</name>
</gene>
<dbReference type="OrthoDB" id="153025at2"/>
<dbReference type="InterPro" id="IPR029044">
    <property type="entry name" value="Nucleotide-diphossugar_trans"/>
</dbReference>
<dbReference type="GO" id="GO:0016740">
    <property type="term" value="F:transferase activity"/>
    <property type="evidence" value="ECO:0007669"/>
    <property type="project" value="UniProtKB-KW"/>
</dbReference>
<dbReference type="SUPFAM" id="SSF53448">
    <property type="entry name" value="Nucleotide-diphospho-sugar transferases"/>
    <property type="match status" value="1"/>
</dbReference>
<dbReference type="PANTHER" id="PTHR43685">
    <property type="entry name" value="GLYCOSYLTRANSFERASE"/>
    <property type="match status" value="1"/>
</dbReference>
<comment type="caution">
    <text evidence="2">The sequence shown here is derived from an EMBL/GenBank/DDBJ whole genome shotgun (WGS) entry which is preliminary data.</text>
</comment>
<proteinExistence type="predicted"/>
<dbReference type="Gene3D" id="3.90.550.10">
    <property type="entry name" value="Spore Coat Polysaccharide Biosynthesis Protein SpsA, Chain A"/>
    <property type="match status" value="1"/>
</dbReference>
<organism evidence="2 3">
    <name type="scientific">Solihabitans fulvus</name>
    <dbReference type="NCBI Taxonomy" id="1892852"/>
    <lineage>
        <taxon>Bacteria</taxon>
        <taxon>Bacillati</taxon>
        <taxon>Actinomycetota</taxon>
        <taxon>Actinomycetes</taxon>
        <taxon>Pseudonocardiales</taxon>
        <taxon>Pseudonocardiaceae</taxon>
        <taxon>Solihabitans</taxon>
    </lineage>
</organism>
<dbReference type="Proteomes" id="UP000323454">
    <property type="component" value="Unassembled WGS sequence"/>
</dbReference>
<accession>A0A5B2XFA6</accession>
<dbReference type="EMBL" id="VUOB01000026">
    <property type="protein sequence ID" value="KAA2261735.1"/>
    <property type="molecule type" value="Genomic_DNA"/>
</dbReference>
<dbReference type="InterPro" id="IPR001173">
    <property type="entry name" value="Glyco_trans_2-like"/>
</dbReference>
<reference evidence="2 3" key="2">
    <citation type="submission" date="2019-09" db="EMBL/GenBank/DDBJ databases">
        <authorList>
            <person name="Jin C."/>
        </authorList>
    </citation>
    <scope>NUCLEOTIDE SEQUENCE [LARGE SCALE GENOMIC DNA]</scope>
    <source>
        <strain evidence="2 3">AN110305</strain>
    </source>
</reference>
<evidence type="ECO:0000313" key="2">
    <source>
        <dbReference type="EMBL" id="KAA2261735.1"/>
    </source>
</evidence>
<sequence>MAVTVVICAYTEDRWDDLCGAVRSVAGQRVESAVGPKIVLVVDHNAALAERAERAFPWVDVLHNRGRRGLSGARNTALAVVDGGIVAFLDDDAAADPGWLATLLGHYADPEVVAVGGSARPVWPVRRPGMLPAADAEGRGELDWVVGCTYAGQPERVSPVRNLMGCNMSFRREVFDAVGGFAEDLGRVGRVPLGCEETELCIRIRQADPKARIVFDPAAVVRHRVSADRVSWRYLARRCWAEGLSKAAVAGLVGGTDALATERDYTRRVLPAALRRELVGVLRGKGGAARGRGSALGGAAALPMAVGWAAAGYLRGRFGGAAGRSGGAAAFGGGRERQ</sequence>
<keyword evidence="3" id="KW-1185">Reference proteome</keyword>
<keyword evidence="2" id="KW-0808">Transferase</keyword>
<evidence type="ECO:0000313" key="3">
    <source>
        <dbReference type="Proteomes" id="UP000323454"/>
    </source>
</evidence>
<dbReference type="AlphaFoldDB" id="A0A5B2XFA6"/>